<proteinExistence type="predicted"/>
<dbReference type="Proteomes" id="UP000325827">
    <property type="component" value="Unassembled WGS sequence"/>
</dbReference>
<dbReference type="EMBL" id="VYSA01000001">
    <property type="protein sequence ID" value="KAA9111194.1"/>
    <property type="molecule type" value="Genomic_DNA"/>
</dbReference>
<evidence type="ECO:0000313" key="3">
    <source>
        <dbReference type="EMBL" id="KAA9111194.1"/>
    </source>
</evidence>
<dbReference type="AlphaFoldDB" id="A0A5J5J7T2"/>
<keyword evidence="1" id="KW-0472">Membrane</keyword>
<comment type="caution">
    <text evidence="3">The sequence shown here is derived from an EMBL/GenBank/DDBJ whole genome shotgun (WGS) entry which is preliminary data.</text>
</comment>
<name>A0A5J5J7T2_9MICO</name>
<evidence type="ECO:0000313" key="4">
    <source>
        <dbReference type="Proteomes" id="UP000325827"/>
    </source>
</evidence>
<feature type="domain" description="SAF" evidence="2">
    <location>
        <begin position="46"/>
        <end position="108"/>
    </location>
</feature>
<dbReference type="CDD" id="cd11614">
    <property type="entry name" value="SAF_CpaB_FlgA_like"/>
    <property type="match status" value="1"/>
</dbReference>
<keyword evidence="1" id="KW-0812">Transmembrane</keyword>
<gene>
    <name evidence="3" type="ORF">F6B43_06240</name>
</gene>
<dbReference type="RefSeq" id="WP_150447963.1">
    <property type="nucleotide sequence ID" value="NZ_VYSA01000001.1"/>
</dbReference>
<evidence type="ECO:0000259" key="2">
    <source>
        <dbReference type="SMART" id="SM00858"/>
    </source>
</evidence>
<organism evidence="3 4">
    <name type="scientific">Microbacterium rhizomatis</name>
    <dbReference type="NCBI Taxonomy" id="1631477"/>
    <lineage>
        <taxon>Bacteria</taxon>
        <taxon>Bacillati</taxon>
        <taxon>Actinomycetota</taxon>
        <taxon>Actinomycetes</taxon>
        <taxon>Micrococcales</taxon>
        <taxon>Microbacteriaceae</taxon>
        <taxon>Microbacterium</taxon>
    </lineage>
</organism>
<keyword evidence="4" id="KW-1185">Reference proteome</keyword>
<evidence type="ECO:0000256" key="1">
    <source>
        <dbReference type="SAM" id="Phobius"/>
    </source>
</evidence>
<keyword evidence="1" id="KW-1133">Transmembrane helix</keyword>
<dbReference type="OrthoDB" id="5083100at2"/>
<dbReference type="Pfam" id="PF08666">
    <property type="entry name" value="SAF"/>
    <property type="match status" value="1"/>
</dbReference>
<dbReference type="InterPro" id="IPR013974">
    <property type="entry name" value="SAF"/>
</dbReference>
<reference evidence="4" key="1">
    <citation type="submission" date="2019-09" db="EMBL/GenBank/DDBJ databases">
        <title>Mumia zhuanghuii sp. nov. isolated from the intestinal contents of plateau pika (Ochotona curzoniae) in the Qinghai-Tibet plateau of China.</title>
        <authorList>
            <person name="Tian Z."/>
        </authorList>
    </citation>
    <scope>NUCLEOTIDE SEQUENCE [LARGE SCALE GENOMIC DNA]</scope>
    <source>
        <strain evidence="4">JCM 30598</strain>
    </source>
</reference>
<accession>A0A5J5J7T2</accession>
<feature type="transmembrane region" description="Helical" evidence="1">
    <location>
        <begin position="21"/>
        <end position="39"/>
    </location>
</feature>
<protein>
    <recommendedName>
        <fullName evidence="2">SAF domain-containing protein</fullName>
    </recommendedName>
</protein>
<dbReference type="SMART" id="SM00858">
    <property type="entry name" value="SAF"/>
    <property type="match status" value="1"/>
</dbReference>
<sequence>MTVLDTSTRRRPRAFWSDARFLLGIVLIAASVAGVWFVVVSARQTVPVFAAARTIVPGESLSGDAIRVVEVALGQAGEAYLAPTARQEDQVATRTIEAGELVPQSAVGSLSASSVTTVVVRSTVDVPSSVAIGTDVELWSAPRLEGGAYDSPRVLVGDATVSSIAQDEPMIGGGSSALELVIPREDVAAVLSAMAAEAALSIVPAAGAGR</sequence>